<accession>A0A0B7ACH6</accession>
<sequence length="191" mass="21885">MPPQPPPSLDILPPLRLDMLQHLPRLGMPPARLDMPAPHRLTLFGTRPTLVSQVRQVISLRLQDNCRGTTAVKFMGSNKQQQWQSTKVQHNQHMPCQLMTPKQWLWLVTPLMPMPPKVTTVSDREQLVCLMQLMEHMVPKIHLHMVPPARQATLRLHTALFSIPLALHEKYKCEISQVGPYVLKHTDSSQD</sequence>
<name>A0A0B7ACH6_9EUPU</name>
<gene>
    <name evidence="1" type="primary">ORF111617</name>
</gene>
<proteinExistence type="predicted"/>
<protein>
    <submittedName>
        <fullName evidence="1">Uncharacterized protein</fullName>
    </submittedName>
</protein>
<organism evidence="1">
    <name type="scientific">Arion vulgaris</name>
    <dbReference type="NCBI Taxonomy" id="1028688"/>
    <lineage>
        <taxon>Eukaryota</taxon>
        <taxon>Metazoa</taxon>
        <taxon>Spiralia</taxon>
        <taxon>Lophotrochozoa</taxon>
        <taxon>Mollusca</taxon>
        <taxon>Gastropoda</taxon>
        <taxon>Heterobranchia</taxon>
        <taxon>Euthyneura</taxon>
        <taxon>Panpulmonata</taxon>
        <taxon>Eupulmonata</taxon>
        <taxon>Stylommatophora</taxon>
        <taxon>Helicina</taxon>
        <taxon>Arionoidea</taxon>
        <taxon>Arionidae</taxon>
        <taxon>Arion</taxon>
    </lineage>
</organism>
<evidence type="ECO:0000313" key="1">
    <source>
        <dbReference type="EMBL" id="CEK78729.1"/>
    </source>
</evidence>
<dbReference type="AlphaFoldDB" id="A0A0B7ACH6"/>
<reference evidence="1" key="1">
    <citation type="submission" date="2014-12" db="EMBL/GenBank/DDBJ databases">
        <title>Insight into the proteome of Arion vulgaris.</title>
        <authorList>
            <person name="Aradska J."/>
            <person name="Bulat T."/>
            <person name="Smidak R."/>
            <person name="Sarate P."/>
            <person name="Gangsoo J."/>
            <person name="Sialana F."/>
            <person name="Bilban M."/>
            <person name="Lubec G."/>
        </authorList>
    </citation>
    <scope>NUCLEOTIDE SEQUENCE</scope>
    <source>
        <tissue evidence="1">Skin</tissue>
    </source>
</reference>
<dbReference type="EMBL" id="HACG01031864">
    <property type="protein sequence ID" value="CEK78729.1"/>
    <property type="molecule type" value="Transcribed_RNA"/>
</dbReference>